<dbReference type="EMBL" id="JAACJK010000169">
    <property type="protein sequence ID" value="KAF5320510.1"/>
    <property type="molecule type" value="Genomic_DNA"/>
</dbReference>
<dbReference type="OrthoDB" id="2746456at2759"/>
<evidence type="ECO:0000313" key="3">
    <source>
        <dbReference type="Proteomes" id="UP000541558"/>
    </source>
</evidence>
<feature type="compositionally biased region" description="Low complexity" evidence="1">
    <location>
        <begin position="1"/>
        <end position="13"/>
    </location>
</feature>
<dbReference type="AlphaFoldDB" id="A0A8H5BBV3"/>
<dbReference type="Proteomes" id="UP000541558">
    <property type="component" value="Unassembled WGS sequence"/>
</dbReference>
<gene>
    <name evidence="2" type="ORF">D9611_010709</name>
</gene>
<comment type="caution">
    <text evidence="2">The sequence shown here is derived from an EMBL/GenBank/DDBJ whole genome shotgun (WGS) entry which is preliminary data.</text>
</comment>
<feature type="compositionally biased region" description="Basic and acidic residues" evidence="1">
    <location>
        <begin position="21"/>
        <end position="38"/>
    </location>
</feature>
<evidence type="ECO:0000313" key="2">
    <source>
        <dbReference type="EMBL" id="KAF5320510.1"/>
    </source>
</evidence>
<feature type="region of interest" description="Disordered" evidence="1">
    <location>
        <begin position="1"/>
        <end position="96"/>
    </location>
</feature>
<organism evidence="2 3">
    <name type="scientific">Ephemerocybe angulata</name>
    <dbReference type="NCBI Taxonomy" id="980116"/>
    <lineage>
        <taxon>Eukaryota</taxon>
        <taxon>Fungi</taxon>
        <taxon>Dikarya</taxon>
        <taxon>Basidiomycota</taxon>
        <taxon>Agaricomycotina</taxon>
        <taxon>Agaricomycetes</taxon>
        <taxon>Agaricomycetidae</taxon>
        <taxon>Agaricales</taxon>
        <taxon>Agaricineae</taxon>
        <taxon>Psathyrellaceae</taxon>
        <taxon>Ephemerocybe</taxon>
    </lineage>
</organism>
<protein>
    <submittedName>
        <fullName evidence="2">Uncharacterized protein</fullName>
    </submittedName>
</protein>
<reference evidence="2 3" key="1">
    <citation type="journal article" date="2020" name="ISME J.">
        <title>Uncovering the hidden diversity of litter-decomposition mechanisms in mushroom-forming fungi.</title>
        <authorList>
            <person name="Floudas D."/>
            <person name="Bentzer J."/>
            <person name="Ahren D."/>
            <person name="Johansson T."/>
            <person name="Persson P."/>
            <person name="Tunlid A."/>
        </authorList>
    </citation>
    <scope>NUCLEOTIDE SEQUENCE [LARGE SCALE GENOMIC DNA]</scope>
    <source>
        <strain evidence="2 3">CBS 175.51</strain>
    </source>
</reference>
<name>A0A8H5BBV3_9AGAR</name>
<keyword evidence="3" id="KW-1185">Reference proteome</keyword>
<proteinExistence type="predicted"/>
<sequence length="424" mass="46481">MDQSRAASSASASNLGKRPRAVKEEETSDDEARGKRALLEPVPKLVKKEDVGNAPALASTASHGSEHPDPRLRSAAPTSVPPPKPQTPRVTYKKHPRHWKSDGSVYVVLGLSVYRLYRGRLVESSAWFNEVLKTTPSGPTPSASAKGKEPETGAGVVLWNAEANGTIMPTVKLDGVEGVNQRDWERLLDAMDDAISYVHREPPTHVLLSILRVSLALQFPHFLNWAKRTLSEAWSGELLATGGFSEKGLLRLEDAPDVVAVGRMCGLPGVVKRAMYELLKDQTFGQGAGGKSLSTEDIMRLVQLRSSMQRMWIQQTTTYPPDLLPCRVPLPPKPPGQQKSVHQGPVCIALHKHLAARDVHRKLVIESGIQDAFMCDFFNGMKELVNLPWASEGFCADCVGRLHARCGWSTTKPIWDQCTNLVGV</sequence>
<accession>A0A8H5BBV3</accession>
<evidence type="ECO:0000256" key="1">
    <source>
        <dbReference type="SAM" id="MobiDB-lite"/>
    </source>
</evidence>